<dbReference type="AlphaFoldDB" id="A0A183LM36"/>
<reference evidence="1 2" key="1">
    <citation type="submission" date="2018-11" db="EMBL/GenBank/DDBJ databases">
        <authorList>
            <consortium name="Pathogen Informatics"/>
        </authorList>
    </citation>
    <scope>NUCLEOTIDE SEQUENCE [LARGE SCALE GENOMIC DNA]</scope>
    <source>
        <strain evidence="1 2">Zambia</strain>
    </source>
</reference>
<name>A0A183LM36_9TREM</name>
<protein>
    <submittedName>
        <fullName evidence="1">Uncharacterized protein</fullName>
    </submittedName>
</protein>
<accession>A0A183LM36</accession>
<evidence type="ECO:0000313" key="1">
    <source>
        <dbReference type="EMBL" id="VDO63495.1"/>
    </source>
</evidence>
<evidence type="ECO:0000313" key="2">
    <source>
        <dbReference type="Proteomes" id="UP000277204"/>
    </source>
</evidence>
<gene>
    <name evidence="1" type="ORF">SMRZ_LOCUS4861</name>
</gene>
<sequence length="107" mass="12687">MRKYDLEVHETSEKQRTEVRQLRLNSRELLLHSEHEKENPPHTQGVELMLFKRAQNAYIGLESHGPRTIKACFKTTTESISMNIIECYAPTNDYNEDAEDKFYDWLQ</sequence>
<proteinExistence type="predicted"/>
<dbReference type="Proteomes" id="UP000277204">
    <property type="component" value="Unassembled WGS sequence"/>
</dbReference>
<keyword evidence="2" id="KW-1185">Reference proteome</keyword>
<organism evidence="1 2">
    <name type="scientific">Schistosoma margrebowiei</name>
    <dbReference type="NCBI Taxonomy" id="48269"/>
    <lineage>
        <taxon>Eukaryota</taxon>
        <taxon>Metazoa</taxon>
        <taxon>Spiralia</taxon>
        <taxon>Lophotrochozoa</taxon>
        <taxon>Platyhelminthes</taxon>
        <taxon>Trematoda</taxon>
        <taxon>Digenea</taxon>
        <taxon>Strigeidida</taxon>
        <taxon>Schistosomatoidea</taxon>
        <taxon>Schistosomatidae</taxon>
        <taxon>Schistosoma</taxon>
    </lineage>
</organism>
<dbReference type="EMBL" id="UZAI01001591">
    <property type="protein sequence ID" value="VDO63495.1"/>
    <property type="molecule type" value="Genomic_DNA"/>
</dbReference>